<dbReference type="EMBL" id="DVHA01000065">
    <property type="protein sequence ID" value="HIR60321.1"/>
    <property type="molecule type" value="Genomic_DNA"/>
</dbReference>
<organism evidence="5 6">
    <name type="scientific">Candidatus Faecivivens stercoravium</name>
    <dbReference type="NCBI Taxonomy" id="2840803"/>
    <lineage>
        <taxon>Bacteria</taxon>
        <taxon>Bacillati</taxon>
        <taxon>Bacillota</taxon>
        <taxon>Clostridia</taxon>
        <taxon>Eubacteriales</taxon>
        <taxon>Oscillospiraceae</taxon>
        <taxon>Oscillospiraceae incertae sedis</taxon>
        <taxon>Candidatus Faecivivens</taxon>
    </lineage>
</organism>
<reference evidence="5" key="1">
    <citation type="submission" date="2020-10" db="EMBL/GenBank/DDBJ databases">
        <authorList>
            <person name="Gilroy R."/>
        </authorList>
    </citation>
    <scope>NUCLEOTIDE SEQUENCE</scope>
    <source>
        <strain evidence="5">CHK189-12415</strain>
    </source>
</reference>
<protein>
    <submittedName>
        <fullName evidence="5">TlyA family RNA methyltransferase</fullName>
    </submittedName>
</protein>
<dbReference type="Proteomes" id="UP000824241">
    <property type="component" value="Unassembled WGS sequence"/>
</dbReference>
<dbReference type="Gene3D" id="3.40.50.150">
    <property type="entry name" value="Vaccinia Virus protein VP39"/>
    <property type="match status" value="1"/>
</dbReference>
<dbReference type="GO" id="GO:0008168">
    <property type="term" value="F:methyltransferase activity"/>
    <property type="evidence" value="ECO:0007669"/>
    <property type="project" value="UniProtKB-KW"/>
</dbReference>
<dbReference type="InterPro" id="IPR004538">
    <property type="entry name" value="Hemolysin_A/TlyA"/>
</dbReference>
<evidence type="ECO:0000313" key="5">
    <source>
        <dbReference type="EMBL" id="HIR60321.1"/>
    </source>
</evidence>
<keyword evidence="1 3" id="KW-0694">RNA-binding</keyword>
<evidence type="ECO:0000259" key="4">
    <source>
        <dbReference type="SMART" id="SM00363"/>
    </source>
</evidence>
<sequence>MSSRLDTEMVRRGLAPSREQAQRLIKMGQVSVDGTPASKPSAPVTPESAVTLTGEGLPFVSRGGLKLQRALELFPITLAGLTCADIGASTGGFTDCMLQHGAGKVYAIDVGTGQLHPSLLHDPRVVNMEQTNIREVEGLPEEPRFISADVSFISLRLVLPVIARLLPEGGEAVVLVKPQFEAGKGAVGKNGVVKDPKTHLQVLRAVKGYALENGFALCGAGFSPIRGPEGNIEYLYWLRKGEDRG</sequence>
<dbReference type="SMART" id="SM00363">
    <property type="entry name" value="S4"/>
    <property type="match status" value="1"/>
</dbReference>
<dbReference type="AlphaFoldDB" id="A0A9D1J437"/>
<evidence type="ECO:0000256" key="3">
    <source>
        <dbReference type="PROSITE-ProRule" id="PRU00182"/>
    </source>
</evidence>
<proteinExistence type="inferred from homology"/>
<dbReference type="InterPro" id="IPR029063">
    <property type="entry name" value="SAM-dependent_MTases_sf"/>
</dbReference>
<dbReference type="PANTHER" id="PTHR32319:SF0">
    <property type="entry name" value="BACTERIAL HEMOLYSIN-LIKE PROTEIN"/>
    <property type="match status" value="1"/>
</dbReference>
<dbReference type="Pfam" id="PF01728">
    <property type="entry name" value="FtsJ"/>
    <property type="match status" value="1"/>
</dbReference>
<evidence type="ECO:0000256" key="1">
    <source>
        <dbReference type="ARBA" id="ARBA00022884"/>
    </source>
</evidence>
<dbReference type="PIRSF" id="PIRSF005578">
    <property type="entry name" value="TlyA"/>
    <property type="match status" value="1"/>
</dbReference>
<reference evidence="5" key="2">
    <citation type="journal article" date="2021" name="PeerJ">
        <title>Extensive microbial diversity within the chicken gut microbiome revealed by metagenomics and culture.</title>
        <authorList>
            <person name="Gilroy R."/>
            <person name="Ravi A."/>
            <person name="Getino M."/>
            <person name="Pursley I."/>
            <person name="Horton D.L."/>
            <person name="Alikhan N.F."/>
            <person name="Baker D."/>
            <person name="Gharbi K."/>
            <person name="Hall N."/>
            <person name="Watson M."/>
            <person name="Adriaenssens E.M."/>
            <person name="Foster-Nyarko E."/>
            <person name="Jarju S."/>
            <person name="Secka A."/>
            <person name="Antonio M."/>
            <person name="Oren A."/>
            <person name="Chaudhuri R.R."/>
            <person name="La Ragione R."/>
            <person name="Hildebrand F."/>
            <person name="Pallen M.J."/>
        </authorList>
    </citation>
    <scope>NUCLEOTIDE SEQUENCE</scope>
    <source>
        <strain evidence="5">CHK189-12415</strain>
    </source>
</reference>
<keyword evidence="5" id="KW-0489">Methyltransferase</keyword>
<accession>A0A9D1J437</accession>
<feature type="non-terminal residue" evidence="5">
    <location>
        <position position="245"/>
    </location>
</feature>
<dbReference type="GO" id="GO:0003723">
    <property type="term" value="F:RNA binding"/>
    <property type="evidence" value="ECO:0007669"/>
    <property type="project" value="UniProtKB-KW"/>
</dbReference>
<name>A0A9D1J437_9FIRM</name>
<dbReference type="Gene3D" id="3.10.290.10">
    <property type="entry name" value="RNA-binding S4 domain"/>
    <property type="match status" value="1"/>
</dbReference>
<dbReference type="CDD" id="cd00165">
    <property type="entry name" value="S4"/>
    <property type="match status" value="1"/>
</dbReference>
<dbReference type="InterPro" id="IPR047048">
    <property type="entry name" value="TlyA"/>
</dbReference>
<keyword evidence="5" id="KW-0808">Transferase</keyword>
<dbReference type="GO" id="GO:0032259">
    <property type="term" value="P:methylation"/>
    <property type="evidence" value="ECO:0007669"/>
    <property type="project" value="UniProtKB-KW"/>
</dbReference>
<dbReference type="SUPFAM" id="SSF55174">
    <property type="entry name" value="Alpha-L RNA-binding motif"/>
    <property type="match status" value="1"/>
</dbReference>
<dbReference type="InterPro" id="IPR036986">
    <property type="entry name" value="S4_RNA-bd_sf"/>
</dbReference>
<dbReference type="NCBIfam" id="TIGR00478">
    <property type="entry name" value="tly"/>
    <property type="match status" value="1"/>
</dbReference>
<comment type="similarity">
    <text evidence="2">Belongs to the TlyA family.</text>
</comment>
<gene>
    <name evidence="5" type="ORF">IAB37_01925</name>
</gene>
<dbReference type="InterPro" id="IPR002877">
    <property type="entry name" value="RNA_MeTrfase_FtsJ_dom"/>
</dbReference>
<dbReference type="SUPFAM" id="SSF53335">
    <property type="entry name" value="S-adenosyl-L-methionine-dependent methyltransferases"/>
    <property type="match status" value="1"/>
</dbReference>
<dbReference type="InterPro" id="IPR002942">
    <property type="entry name" value="S4_RNA-bd"/>
</dbReference>
<dbReference type="PROSITE" id="PS50889">
    <property type="entry name" value="S4"/>
    <property type="match status" value="1"/>
</dbReference>
<feature type="domain" description="RNA-binding S4" evidence="4">
    <location>
        <begin position="3"/>
        <end position="65"/>
    </location>
</feature>
<dbReference type="PANTHER" id="PTHR32319">
    <property type="entry name" value="BACTERIAL HEMOLYSIN-LIKE PROTEIN"/>
    <property type="match status" value="1"/>
</dbReference>
<evidence type="ECO:0000313" key="6">
    <source>
        <dbReference type="Proteomes" id="UP000824241"/>
    </source>
</evidence>
<dbReference type="Pfam" id="PF01479">
    <property type="entry name" value="S4"/>
    <property type="match status" value="1"/>
</dbReference>
<evidence type="ECO:0000256" key="2">
    <source>
        <dbReference type="ARBA" id="ARBA00029460"/>
    </source>
</evidence>
<comment type="caution">
    <text evidence="5">The sequence shown here is derived from an EMBL/GenBank/DDBJ whole genome shotgun (WGS) entry which is preliminary data.</text>
</comment>